<evidence type="ECO:0000313" key="1">
    <source>
        <dbReference type="EMBL" id="CAG8449427.1"/>
    </source>
</evidence>
<accession>A0A9N8YUT8</accession>
<organism evidence="1 2">
    <name type="scientific">Dentiscutata erythropus</name>
    <dbReference type="NCBI Taxonomy" id="1348616"/>
    <lineage>
        <taxon>Eukaryota</taxon>
        <taxon>Fungi</taxon>
        <taxon>Fungi incertae sedis</taxon>
        <taxon>Mucoromycota</taxon>
        <taxon>Glomeromycotina</taxon>
        <taxon>Glomeromycetes</taxon>
        <taxon>Diversisporales</taxon>
        <taxon>Gigasporaceae</taxon>
        <taxon>Dentiscutata</taxon>
    </lineage>
</organism>
<dbReference type="Proteomes" id="UP000789405">
    <property type="component" value="Unassembled WGS sequence"/>
</dbReference>
<evidence type="ECO:0000313" key="2">
    <source>
        <dbReference type="Proteomes" id="UP000789405"/>
    </source>
</evidence>
<sequence>MFTPRIEEDETVNNYLDLIYEPLVLEDNLENDDNSDSIACMLQFRQWMKNTHGYSRG</sequence>
<reference evidence="1" key="1">
    <citation type="submission" date="2021-06" db="EMBL/GenBank/DDBJ databases">
        <authorList>
            <person name="Kallberg Y."/>
            <person name="Tangrot J."/>
            <person name="Rosling A."/>
        </authorList>
    </citation>
    <scope>NUCLEOTIDE SEQUENCE</scope>
    <source>
        <strain evidence="1">MA453B</strain>
    </source>
</reference>
<name>A0A9N8YUT8_9GLOM</name>
<gene>
    <name evidence="1" type="ORF">DERYTH_LOCUS425</name>
</gene>
<dbReference type="EMBL" id="CAJVPY010000093">
    <property type="protein sequence ID" value="CAG8449427.1"/>
    <property type="molecule type" value="Genomic_DNA"/>
</dbReference>
<proteinExistence type="predicted"/>
<dbReference type="AlphaFoldDB" id="A0A9N8YUT8"/>
<protein>
    <submittedName>
        <fullName evidence="1">11249_t:CDS:1</fullName>
    </submittedName>
</protein>
<keyword evidence="2" id="KW-1185">Reference proteome</keyword>
<comment type="caution">
    <text evidence="1">The sequence shown here is derived from an EMBL/GenBank/DDBJ whole genome shotgun (WGS) entry which is preliminary data.</text>
</comment>